<dbReference type="Gene3D" id="3.40.50.300">
    <property type="entry name" value="P-loop containing nucleotide triphosphate hydrolases"/>
    <property type="match status" value="2"/>
</dbReference>
<dbReference type="RefSeq" id="WP_008516538.1">
    <property type="nucleotide sequence ID" value="NZ_ACJM01000007.1"/>
</dbReference>
<dbReference type="GO" id="GO:0140359">
    <property type="term" value="F:ABC-type transporter activity"/>
    <property type="evidence" value="ECO:0007669"/>
    <property type="project" value="InterPro"/>
</dbReference>
<dbReference type="CDD" id="cd03220">
    <property type="entry name" value="ABC_KpsT_Wzt"/>
    <property type="match status" value="2"/>
</dbReference>
<keyword evidence="7" id="KW-1185">Reference proteome</keyword>
<dbReference type="Proteomes" id="UP000006443">
    <property type="component" value="Unassembled WGS sequence"/>
</dbReference>
<dbReference type="InterPro" id="IPR027417">
    <property type="entry name" value="P-loop_NTPase"/>
</dbReference>
<keyword evidence="3" id="KW-0547">Nucleotide-binding</keyword>
<evidence type="ECO:0000259" key="5">
    <source>
        <dbReference type="PROSITE" id="PS50893"/>
    </source>
</evidence>
<feature type="domain" description="ABC transporter" evidence="5">
    <location>
        <begin position="35"/>
        <end position="257"/>
    </location>
</feature>
<dbReference type="STRING" id="555088.DealDRAFT_1655"/>
<dbReference type="AlphaFoldDB" id="C0GGU1"/>
<dbReference type="InterPro" id="IPR003593">
    <property type="entry name" value="AAA+_ATPase"/>
</dbReference>
<keyword evidence="2" id="KW-0813">Transport</keyword>
<name>C0GGU1_DETAL</name>
<dbReference type="PROSITE" id="PS00211">
    <property type="entry name" value="ABC_TRANSPORTER_1"/>
    <property type="match status" value="2"/>
</dbReference>
<evidence type="ECO:0000256" key="1">
    <source>
        <dbReference type="ARBA" id="ARBA00005417"/>
    </source>
</evidence>
<dbReference type="PANTHER" id="PTHR46743">
    <property type="entry name" value="TEICHOIC ACIDS EXPORT ATP-BINDING PROTEIN TAGH"/>
    <property type="match status" value="1"/>
</dbReference>
<dbReference type="GO" id="GO:0005524">
    <property type="term" value="F:ATP binding"/>
    <property type="evidence" value="ECO:0007669"/>
    <property type="project" value="UniProtKB-KW"/>
</dbReference>
<dbReference type="EMBL" id="ACJM01000007">
    <property type="protein sequence ID" value="EEG77532.1"/>
    <property type="molecule type" value="Genomic_DNA"/>
</dbReference>
<feature type="domain" description="ABC transporter" evidence="5">
    <location>
        <begin position="279"/>
        <end position="500"/>
    </location>
</feature>
<comment type="caution">
    <text evidence="6">The sequence shown here is derived from an EMBL/GenBank/DDBJ whole genome shotgun (WGS) entry which is preliminary data.</text>
</comment>
<dbReference type="PROSITE" id="PS50893">
    <property type="entry name" value="ABC_TRANSPORTER_2"/>
    <property type="match status" value="2"/>
</dbReference>
<dbReference type="Pfam" id="PF00005">
    <property type="entry name" value="ABC_tran"/>
    <property type="match status" value="2"/>
</dbReference>
<evidence type="ECO:0000256" key="3">
    <source>
        <dbReference type="ARBA" id="ARBA00022741"/>
    </source>
</evidence>
<organism evidence="6 7">
    <name type="scientific">Dethiobacter alkaliphilus AHT 1</name>
    <dbReference type="NCBI Taxonomy" id="555088"/>
    <lineage>
        <taxon>Bacteria</taxon>
        <taxon>Bacillati</taxon>
        <taxon>Bacillota</taxon>
        <taxon>Dethiobacteria</taxon>
        <taxon>Dethiobacterales</taxon>
        <taxon>Dethiobacteraceae</taxon>
        <taxon>Dethiobacter</taxon>
    </lineage>
</organism>
<comment type="similarity">
    <text evidence="1">Belongs to the ABC transporter superfamily.</text>
</comment>
<dbReference type="InterPro" id="IPR003439">
    <property type="entry name" value="ABC_transporter-like_ATP-bd"/>
</dbReference>
<keyword evidence="4" id="KW-0067">ATP-binding</keyword>
<dbReference type="InterPro" id="IPR050683">
    <property type="entry name" value="Bact_Polysacc_Export_ATP-bd"/>
</dbReference>
<evidence type="ECO:0000313" key="7">
    <source>
        <dbReference type="Proteomes" id="UP000006443"/>
    </source>
</evidence>
<proteinExistence type="inferred from homology"/>
<dbReference type="OrthoDB" id="9778870at2"/>
<protein>
    <submittedName>
        <fullName evidence="6">ABC transporter related protein</fullName>
    </submittedName>
</protein>
<dbReference type="eggNOG" id="COG1134">
    <property type="taxonomic scope" value="Bacteria"/>
</dbReference>
<gene>
    <name evidence="6" type="ORF">DealDRAFT_1655</name>
</gene>
<sequence>MKSLSNAEGTEKVITAQNLGIKYDSSHRREDIRSLSFEILLGRRMKSEDFWALNGVSFDGFAGEVLGVIGSNGAGKTTLCKTISGILRPDKGSININGEVSALLSMGAGFKNELTGRENVFLNGMMLGIPKKEIKKFYNSIHQFSGLGDFIQQPVKYYSSGMRARLGFSIAAMLEPEILVLDETLSTGDMEFGKKASQKIKELVEKAKMVIVVTHNIGFIEKNCTRAVWIDAGTVKADGAPEEVAALYKQSIPERKKKRKILQVTETISQVKDKEVVTVKNLGVKFKLGKNTFWPLKNVDFSIKEGEIVGIIGHNGAGKSTLCRALCGIYKPDEGSVKVKGDTSALLGLKTGFNNQLSGSDNIILNGLMMGIPKKKIFALKEEIIDFAELSGHIDKPVKHYSSGMRSRLGFSIASSIQPDLFIIDEALSAGDISFQEKASERMQEMITNARAVIVVSHSNSFVEKVCTRAIWINKGEVMFDGDPKEAVALYKKHVKETSKKKAKLG</sequence>
<evidence type="ECO:0000256" key="2">
    <source>
        <dbReference type="ARBA" id="ARBA00022448"/>
    </source>
</evidence>
<evidence type="ECO:0000256" key="4">
    <source>
        <dbReference type="ARBA" id="ARBA00022840"/>
    </source>
</evidence>
<dbReference type="SMART" id="SM00382">
    <property type="entry name" value="AAA"/>
    <property type="match status" value="2"/>
</dbReference>
<accession>C0GGU1</accession>
<dbReference type="PANTHER" id="PTHR46743:SF2">
    <property type="entry name" value="TEICHOIC ACIDS EXPORT ATP-BINDING PROTEIN TAGH"/>
    <property type="match status" value="1"/>
</dbReference>
<evidence type="ECO:0000313" key="6">
    <source>
        <dbReference type="EMBL" id="EEG77532.1"/>
    </source>
</evidence>
<dbReference type="InterPro" id="IPR015860">
    <property type="entry name" value="ABC_transpr_TagH-like"/>
</dbReference>
<dbReference type="GO" id="GO:0016887">
    <property type="term" value="F:ATP hydrolysis activity"/>
    <property type="evidence" value="ECO:0007669"/>
    <property type="project" value="InterPro"/>
</dbReference>
<dbReference type="InterPro" id="IPR017871">
    <property type="entry name" value="ABC_transporter-like_CS"/>
</dbReference>
<reference evidence="6 7" key="1">
    <citation type="submission" date="2009-02" db="EMBL/GenBank/DDBJ databases">
        <title>Sequencing of the draft genome and assembly of Dethiobacter alkaliphilus AHT 1.</title>
        <authorList>
            <consortium name="US DOE Joint Genome Institute (JGI-PGF)"/>
            <person name="Lucas S."/>
            <person name="Copeland A."/>
            <person name="Lapidus A."/>
            <person name="Glavina del Rio T."/>
            <person name="Dalin E."/>
            <person name="Tice H."/>
            <person name="Bruce D."/>
            <person name="Goodwin L."/>
            <person name="Pitluck S."/>
            <person name="Larimer F."/>
            <person name="Land M.L."/>
            <person name="Hauser L."/>
            <person name="Muyzer G."/>
        </authorList>
    </citation>
    <scope>NUCLEOTIDE SEQUENCE [LARGE SCALE GENOMIC DNA]</scope>
    <source>
        <strain evidence="6 7">AHT 1</strain>
    </source>
</reference>
<dbReference type="SUPFAM" id="SSF52540">
    <property type="entry name" value="P-loop containing nucleoside triphosphate hydrolases"/>
    <property type="match status" value="2"/>
</dbReference>
<dbReference type="GO" id="GO:0016020">
    <property type="term" value="C:membrane"/>
    <property type="evidence" value="ECO:0007669"/>
    <property type="project" value="InterPro"/>
</dbReference>